<dbReference type="InterPro" id="IPR025332">
    <property type="entry name" value="DUF4238"/>
</dbReference>
<evidence type="ECO:0000313" key="2">
    <source>
        <dbReference type="Proteomes" id="UP000216188"/>
    </source>
</evidence>
<dbReference type="AlphaFoldDB" id="A0A256GPA7"/>
<proteinExistence type="predicted"/>
<evidence type="ECO:0000313" key="1">
    <source>
        <dbReference type="EMBL" id="OYR28838.1"/>
    </source>
</evidence>
<comment type="caution">
    <text evidence="1">The sequence shown here is derived from an EMBL/GenBank/DDBJ whole genome shotgun (WGS) entry which is preliminary data.</text>
</comment>
<name>A0A256GPA7_9HYPH</name>
<dbReference type="Proteomes" id="UP000216188">
    <property type="component" value="Unassembled WGS sequence"/>
</dbReference>
<reference evidence="1 2" key="1">
    <citation type="submission" date="2017-07" db="EMBL/GenBank/DDBJ databases">
        <title>Phylogenetic study on the rhizospheric bacterium Ochrobactrum sp. A44.</title>
        <authorList>
            <person name="Krzyzanowska D.M."/>
            <person name="Ossowicki A."/>
            <person name="Rajewska M."/>
            <person name="Maciag T."/>
            <person name="Kaczynski Z."/>
            <person name="Czerwicka M."/>
            <person name="Jafra S."/>
        </authorList>
    </citation>
    <scope>NUCLEOTIDE SEQUENCE [LARGE SCALE GENOMIC DNA]</scope>
    <source>
        <strain evidence="1 2">CCUG 30717</strain>
    </source>
</reference>
<accession>A0A256GPA7</accession>
<sequence>MPDRTGYQERLYELKGFEPSLAQQVEEKFFKPLDTWASNALTMLERHGHQAPWDSHSRSAWTRFLLSLLLRCPEDIEAFREWWHEDFSRTDADAEARYQAARGAEDPETFAEFLAGQPLGIKERHQFQVFYSLVDHDSVGGKINEMDWRVLQSPPAAPAFLTSDRPIIRTNGLDQEGDHIALPIGPRLLFIASHDRGFLDGVLRTNQIALVKECNRQVVEGASRFVYGMDQNQARFIQNRFGRTPQPRLMESIVQRRRDEAARQAK</sequence>
<gene>
    <name evidence="1" type="ORF">CEV34_0860</name>
</gene>
<keyword evidence="2" id="KW-1185">Reference proteome</keyword>
<dbReference type="Pfam" id="PF14022">
    <property type="entry name" value="DUF4238"/>
    <property type="match status" value="1"/>
</dbReference>
<evidence type="ECO:0008006" key="3">
    <source>
        <dbReference type="Google" id="ProtNLM"/>
    </source>
</evidence>
<organism evidence="1 2">
    <name type="scientific">Brucella pseudogrignonensis</name>
    <dbReference type="NCBI Taxonomy" id="419475"/>
    <lineage>
        <taxon>Bacteria</taxon>
        <taxon>Pseudomonadati</taxon>
        <taxon>Pseudomonadota</taxon>
        <taxon>Alphaproteobacteria</taxon>
        <taxon>Hyphomicrobiales</taxon>
        <taxon>Brucellaceae</taxon>
        <taxon>Brucella/Ochrobactrum group</taxon>
        <taxon>Brucella</taxon>
    </lineage>
</organism>
<protein>
    <recommendedName>
        <fullName evidence="3">DUF4238 domain-containing protein</fullName>
    </recommendedName>
</protein>
<dbReference type="EMBL" id="NNRM01000012">
    <property type="protein sequence ID" value="OYR28838.1"/>
    <property type="molecule type" value="Genomic_DNA"/>
</dbReference>